<evidence type="ECO:0000259" key="7">
    <source>
        <dbReference type="PROSITE" id="PS50262"/>
    </source>
</evidence>
<dbReference type="InterPro" id="IPR017452">
    <property type="entry name" value="GPCR_Rhodpsn_7TM"/>
</dbReference>
<dbReference type="Gene3D" id="1.20.1070.10">
    <property type="entry name" value="Rhodopsin 7-helix transmembrane proteins"/>
    <property type="match status" value="1"/>
</dbReference>
<evidence type="ECO:0000256" key="1">
    <source>
        <dbReference type="ARBA" id="ARBA00004370"/>
    </source>
</evidence>
<evidence type="ECO:0000256" key="5">
    <source>
        <dbReference type="SAM" id="MobiDB-lite"/>
    </source>
</evidence>
<protein>
    <recommendedName>
        <fullName evidence="7">G-protein coupled receptors family 1 profile domain-containing protein</fullName>
    </recommendedName>
</protein>
<proteinExistence type="predicted"/>
<evidence type="ECO:0000313" key="9">
    <source>
        <dbReference type="Proteomes" id="UP001152799"/>
    </source>
</evidence>
<dbReference type="InterPro" id="IPR053219">
    <property type="entry name" value="GPCR_Dmsr-1"/>
</dbReference>
<dbReference type="SUPFAM" id="SSF81321">
    <property type="entry name" value="Family A G protein-coupled receptor-like"/>
    <property type="match status" value="1"/>
</dbReference>
<keyword evidence="3 6" id="KW-1133">Transmembrane helix</keyword>
<evidence type="ECO:0000256" key="6">
    <source>
        <dbReference type="SAM" id="Phobius"/>
    </source>
</evidence>
<evidence type="ECO:0000313" key="8">
    <source>
        <dbReference type="EMBL" id="CAG9761392.1"/>
    </source>
</evidence>
<dbReference type="OrthoDB" id="5864054at2759"/>
<feature type="transmembrane region" description="Helical" evidence="6">
    <location>
        <begin position="56"/>
        <end position="83"/>
    </location>
</feature>
<dbReference type="PROSITE" id="PS50262">
    <property type="entry name" value="G_PROTEIN_RECEP_F1_2"/>
    <property type="match status" value="1"/>
</dbReference>
<dbReference type="GO" id="GO:0005886">
    <property type="term" value="C:plasma membrane"/>
    <property type="evidence" value="ECO:0007669"/>
    <property type="project" value="TreeGrafter"/>
</dbReference>
<dbReference type="AlphaFoldDB" id="A0A9N9MJ66"/>
<organism evidence="8 9">
    <name type="scientific">Ceutorhynchus assimilis</name>
    <name type="common">cabbage seed weevil</name>
    <dbReference type="NCBI Taxonomy" id="467358"/>
    <lineage>
        <taxon>Eukaryota</taxon>
        <taxon>Metazoa</taxon>
        <taxon>Ecdysozoa</taxon>
        <taxon>Arthropoda</taxon>
        <taxon>Hexapoda</taxon>
        <taxon>Insecta</taxon>
        <taxon>Pterygota</taxon>
        <taxon>Neoptera</taxon>
        <taxon>Endopterygota</taxon>
        <taxon>Coleoptera</taxon>
        <taxon>Polyphaga</taxon>
        <taxon>Cucujiformia</taxon>
        <taxon>Curculionidae</taxon>
        <taxon>Ceutorhynchinae</taxon>
        <taxon>Ceutorhynchus</taxon>
    </lineage>
</organism>
<comment type="subcellular location">
    <subcellularLocation>
        <location evidence="1">Membrane</location>
    </subcellularLocation>
</comment>
<feature type="domain" description="G-protein coupled receptors family 1 profile" evidence="7">
    <location>
        <begin position="1"/>
        <end position="147"/>
    </location>
</feature>
<sequence length="214" mass="24304">MCFPILSTLEIMPYQQTCDLNGFMVGREFRYRYNKSQLKNETIYILYPNDPYNLSIWIYTVLLKFVPCLLLTLLSYKIISALFDARKRRMKLLNANSPLGDMKKKTNAIQLYKENQADRTTKMLLAVLILFLITEFPQAIMGLISALLGGAFLEECYAPLDVLCSDPDDSLDSDDDTDYDSDDEEFQEKSPILAGDVGISIAQDIVHAVSQGKK</sequence>
<dbReference type="Proteomes" id="UP001152799">
    <property type="component" value="Chromosome 10"/>
</dbReference>
<feature type="region of interest" description="Disordered" evidence="5">
    <location>
        <begin position="170"/>
        <end position="193"/>
    </location>
</feature>
<evidence type="ECO:0000256" key="2">
    <source>
        <dbReference type="ARBA" id="ARBA00022692"/>
    </source>
</evidence>
<keyword evidence="2 6" id="KW-0812">Transmembrane</keyword>
<keyword evidence="4 6" id="KW-0472">Membrane</keyword>
<dbReference type="EMBL" id="OU892286">
    <property type="protein sequence ID" value="CAG9761392.1"/>
    <property type="molecule type" value="Genomic_DNA"/>
</dbReference>
<evidence type="ECO:0000256" key="4">
    <source>
        <dbReference type="ARBA" id="ARBA00023136"/>
    </source>
</evidence>
<accession>A0A9N9MJ66</accession>
<dbReference type="PANTHER" id="PTHR46273">
    <property type="entry name" value="MYOSUPPRESSIN RECEPTOR 1, ISOFORM B-RELATED"/>
    <property type="match status" value="1"/>
</dbReference>
<dbReference type="PANTHER" id="PTHR46273:SF4">
    <property type="entry name" value="AT19640P"/>
    <property type="match status" value="1"/>
</dbReference>
<feature type="compositionally biased region" description="Acidic residues" evidence="5">
    <location>
        <begin position="170"/>
        <end position="186"/>
    </location>
</feature>
<reference evidence="8" key="1">
    <citation type="submission" date="2022-01" db="EMBL/GenBank/DDBJ databases">
        <authorList>
            <person name="King R."/>
        </authorList>
    </citation>
    <scope>NUCLEOTIDE SEQUENCE</scope>
</reference>
<dbReference type="InterPro" id="IPR019427">
    <property type="entry name" value="7TM_GPCR_serpentine_rcpt_Srw"/>
</dbReference>
<gene>
    <name evidence="8" type="ORF">CEUTPL_LOCUS2097</name>
</gene>
<evidence type="ECO:0000256" key="3">
    <source>
        <dbReference type="ARBA" id="ARBA00022989"/>
    </source>
</evidence>
<dbReference type="GO" id="GO:0008528">
    <property type="term" value="F:G protein-coupled peptide receptor activity"/>
    <property type="evidence" value="ECO:0007669"/>
    <property type="project" value="InterPro"/>
</dbReference>
<dbReference type="Pfam" id="PF10324">
    <property type="entry name" value="7TM_GPCR_Srw"/>
    <property type="match status" value="1"/>
</dbReference>
<name>A0A9N9MJ66_9CUCU</name>
<feature type="transmembrane region" description="Helical" evidence="6">
    <location>
        <begin position="123"/>
        <end position="153"/>
    </location>
</feature>
<keyword evidence="9" id="KW-1185">Reference proteome</keyword>